<evidence type="ECO:0000313" key="3">
    <source>
        <dbReference type="EMBL" id="QCL09822.1"/>
    </source>
</evidence>
<geneLocation type="plasmid" evidence="2">
    <name>pC5.7b</name>
</geneLocation>
<evidence type="ECO:0000313" key="2">
    <source>
        <dbReference type="EMBL" id="QCL09190.1"/>
    </source>
</evidence>
<feature type="region of interest" description="Disordered" evidence="1">
    <location>
        <begin position="1"/>
        <end position="26"/>
    </location>
</feature>
<name>A0A7S4ZRZ9_RHIRH</name>
<dbReference type="AlphaFoldDB" id="A0A7S4ZRZ9"/>
<reference evidence="3" key="1">
    <citation type="submission" date="2018-12" db="EMBL/GenBank/DDBJ databases">
        <title>Three Rhizobium rhizogenes strains isolated from the same crown gall tumor carry diverse plasmids.</title>
        <authorList>
            <person name="Pulawska J."/>
            <person name="Kuzmanovic N."/>
        </authorList>
    </citation>
    <scope>NUCLEOTIDE SEQUENCE</scope>
    <source>
        <strain evidence="2">C5.7</strain>
        <strain evidence="3">Colt5.8</strain>
        <plasmid evidence="2">pC5.7b</plasmid>
        <plasmid evidence="3">pColt5.8b</plasmid>
    </source>
</reference>
<proteinExistence type="predicted"/>
<accession>A0A7S4ZRZ9</accession>
<organism evidence="3">
    <name type="scientific">Rhizobium rhizogenes</name>
    <name type="common">Agrobacterium rhizogenes</name>
    <dbReference type="NCBI Taxonomy" id="359"/>
    <lineage>
        <taxon>Bacteria</taxon>
        <taxon>Pseudomonadati</taxon>
        <taxon>Pseudomonadota</taxon>
        <taxon>Alphaproteobacteria</taxon>
        <taxon>Hyphomicrobiales</taxon>
        <taxon>Rhizobiaceae</taxon>
        <taxon>Rhizobium/Agrobacterium group</taxon>
        <taxon>Rhizobium</taxon>
    </lineage>
</organism>
<keyword evidence="3" id="KW-0614">Plasmid</keyword>
<protein>
    <submittedName>
        <fullName evidence="3">Putative transposase</fullName>
    </submittedName>
</protein>
<evidence type="ECO:0000256" key="1">
    <source>
        <dbReference type="SAM" id="MobiDB-lite"/>
    </source>
</evidence>
<dbReference type="EMBL" id="MK318972">
    <property type="protein sequence ID" value="QCL09822.1"/>
    <property type="molecule type" value="Genomic_DNA"/>
</dbReference>
<dbReference type="EMBL" id="MK318968">
    <property type="protein sequence ID" value="QCL09190.1"/>
    <property type="molecule type" value="Genomic_DNA"/>
</dbReference>
<geneLocation type="plasmid" evidence="3">
    <name>pColt5.8b</name>
</geneLocation>
<sequence length="44" mass="5013">MKTNSEKIGYKPRGRKPGKRTDFMNDPGVIARREKALLRQPAAE</sequence>
<gene>
    <name evidence="2" type="ORF">pC5.7b_323</name>
    <name evidence="3" type="ORF">pC5.8b_332</name>
</gene>